<dbReference type="UniPathway" id="UPA00895"/>
<evidence type="ECO:0000256" key="3">
    <source>
        <dbReference type="ARBA" id="ARBA00022989"/>
    </source>
</evidence>
<reference evidence="8" key="1">
    <citation type="submission" date="2016-02" db="EMBL/GenBank/DDBJ databases">
        <authorList>
            <person name="Holder M.E."/>
            <person name="Ajami N.J."/>
            <person name="Petrosino J.F."/>
        </authorList>
    </citation>
    <scope>NUCLEOTIDE SEQUENCE [LARGE SCALE GENOMIC DNA]</scope>
    <source>
        <strain evidence="8">DSM 12838</strain>
    </source>
</reference>
<comment type="subcellular location">
    <subcellularLocation>
        <location evidence="1">Membrane</location>
        <topology evidence="1">Multi-pass membrane protein</topology>
    </subcellularLocation>
</comment>
<evidence type="ECO:0000256" key="1">
    <source>
        <dbReference type="ARBA" id="ARBA00004141"/>
    </source>
</evidence>
<keyword evidence="4 5" id="KW-0472">Membrane</keyword>
<dbReference type="InterPro" id="IPR009908">
    <property type="entry name" value="Methylamine_util_MauE"/>
</dbReference>
<protein>
    <recommendedName>
        <fullName evidence="6">Methylamine utilisation protein MauE domain-containing protein</fullName>
    </recommendedName>
</protein>
<dbReference type="OrthoDB" id="9809646at2"/>
<feature type="transmembrane region" description="Helical" evidence="5">
    <location>
        <begin position="43"/>
        <end position="65"/>
    </location>
</feature>
<keyword evidence="3 5" id="KW-1133">Transmembrane helix</keyword>
<dbReference type="AlphaFoldDB" id="A0A120KNQ6"/>
<dbReference type="GO" id="GO:0016020">
    <property type="term" value="C:membrane"/>
    <property type="evidence" value="ECO:0007669"/>
    <property type="project" value="UniProtKB-SubCell"/>
</dbReference>
<evidence type="ECO:0000259" key="6">
    <source>
        <dbReference type="Pfam" id="PF07291"/>
    </source>
</evidence>
<dbReference type="STRING" id="888061.AXF15_01870"/>
<feature type="transmembrane region" description="Helical" evidence="5">
    <location>
        <begin position="112"/>
        <end position="131"/>
    </location>
</feature>
<evidence type="ECO:0000256" key="4">
    <source>
        <dbReference type="ARBA" id="ARBA00023136"/>
    </source>
</evidence>
<dbReference type="Pfam" id="PF07291">
    <property type="entry name" value="MauE"/>
    <property type="match status" value="1"/>
</dbReference>
<feature type="domain" description="Methylamine utilisation protein MauE" evidence="6">
    <location>
        <begin position="4"/>
        <end position="130"/>
    </location>
</feature>
<evidence type="ECO:0000256" key="2">
    <source>
        <dbReference type="ARBA" id="ARBA00022692"/>
    </source>
</evidence>
<keyword evidence="2 5" id="KW-0812">Transmembrane</keyword>
<dbReference type="RefSeq" id="WP_066602553.1">
    <property type="nucleotide sequence ID" value="NZ_CP014230.1"/>
</dbReference>
<feature type="transmembrane region" description="Helical" evidence="5">
    <location>
        <begin position="72"/>
        <end position="92"/>
    </location>
</feature>
<proteinExistence type="predicted"/>
<sequence>MSTPAHSLRLILALIFTAAAIPKILDPAAFTQSVAGYQLLPDALVRFTVLTLPWLEVLLAILLVCQVCTGPALFLTNLLLAVFLAALGSAHLRGLDVDCGCFGSSAPASMTWYLIRDVIFLTLGLAAAWLYRRENPSRERTVCAAEPVMDTEEAPATTD</sequence>
<dbReference type="GO" id="GO:0030416">
    <property type="term" value="P:methylamine metabolic process"/>
    <property type="evidence" value="ECO:0007669"/>
    <property type="project" value="InterPro"/>
</dbReference>
<dbReference type="Proteomes" id="UP000063964">
    <property type="component" value="Chromosome"/>
</dbReference>
<keyword evidence="8" id="KW-1185">Reference proteome</keyword>
<accession>A0A120KNQ6</accession>
<dbReference type="KEGG" id="doa:AXF15_01870"/>
<evidence type="ECO:0000313" key="8">
    <source>
        <dbReference type="Proteomes" id="UP000063964"/>
    </source>
</evidence>
<gene>
    <name evidence="7" type="ORF">AXF15_01870</name>
</gene>
<organism evidence="7 8">
    <name type="scientific">Desulfomicrobium orale DSM 12838</name>
    <dbReference type="NCBI Taxonomy" id="888061"/>
    <lineage>
        <taxon>Bacteria</taxon>
        <taxon>Pseudomonadati</taxon>
        <taxon>Thermodesulfobacteriota</taxon>
        <taxon>Desulfovibrionia</taxon>
        <taxon>Desulfovibrionales</taxon>
        <taxon>Desulfomicrobiaceae</taxon>
        <taxon>Desulfomicrobium</taxon>
    </lineage>
</organism>
<dbReference type="EMBL" id="CP014230">
    <property type="protein sequence ID" value="AMD91984.1"/>
    <property type="molecule type" value="Genomic_DNA"/>
</dbReference>
<evidence type="ECO:0000256" key="5">
    <source>
        <dbReference type="SAM" id="Phobius"/>
    </source>
</evidence>
<name>A0A120KNQ6_9BACT</name>
<evidence type="ECO:0000313" key="7">
    <source>
        <dbReference type="EMBL" id="AMD91984.1"/>
    </source>
</evidence>